<reference evidence="2 3" key="1">
    <citation type="submission" date="2014-04" db="EMBL/GenBank/DDBJ databases">
        <authorList>
            <consortium name="DOE Joint Genome Institute"/>
            <person name="Kuo A."/>
            <person name="Gay G."/>
            <person name="Dore J."/>
            <person name="Kohler A."/>
            <person name="Nagy L.G."/>
            <person name="Floudas D."/>
            <person name="Copeland A."/>
            <person name="Barry K.W."/>
            <person name="Cichocki N."/>
            <person name="Veneault-Fourrey C."/>
            <person name="LaButti K."/>
            <person name="Lindquist E.A."/>
            <person name="Lipzen A."/>
            <person name="Lundell T."/>
            <person name="Morin E."/>
            <person name="Murat C."/>
            <person name="Sun H."/>
            <person name="Tunlid A."/>
            <person name="Henrissat B."/>
            <person name="Grigoriev I.V."/>
            <person name="Hibbett D.S."/>
            <person name="Martin F."/>
            <person name="Nordberg H.P."/>
            <person name="Cantor M.N."/>
            <person name="Hua S.X."/>
        </authorList>
    </citation>
    <scope>NUCLEOTIDE SEQUENCE [LARGE SCALE GENOMIC DNA]</scope>
    <source>
        <strain evidence="3">h7</strain>
    </source>
</reference>
<gene>
    <name evidence="2" type="ORF">M413DRAFT_31841</name>
</gene>
<evidence type="ECO:0000313" key="3">
    <source>
        <dbReference type="Proteomes" id="UP000053424"/>
    </source>
</evidence>
<dbReference type="Proteomes" id="UP000053424">
    <property type="component" value="Unassembled WGS sequence"/>
</dbReference>
<dbReference type="EMBL" id="KN831807">
    <property type="protein sequence ID" value="KIM36248.1"/>
    <property type="molecule type" value="Genomic_DNA"/>
</dbReference>
<name>A0A0C2XEB4_HEBCY</name>
<reference evidence="3" key="2">
    <citation type="submission" date="2015-01" db="EMBL/GenBank/DDBJ databases">
        <title>Evolutionary Origins and Diversification of the Mycorrhizal Mutualists.</title>
        <authorList>
            <consortium name="DOE Joint Genome Institute"/>
            <consortium name="Mycorrhizal Genomics Consortium"/>
            <person name="Kohler A."/>
            <person name="Kuo A."/>
            <person name="Nagy L.G."/>
            <person name="Floudas D."/>
            <person name="Copeland A."/>
            <person name="Barry K.W."/>
            <person name="Cichocki N."/>
            <person name="Veneault-Fourrey C."/>
            <person name="LaButti K."/>
            <person name="Lindquist E.A."/>
            <person name="Lipzen A."/>
            <person name="Lundell T."/>
            <person name="Morin E."/>
            <person name="Murat C."/>
            <person name="Riley R."/>
            <person name="Ohm R."/>
            <person name="Sun H."/>
            <person name="Tunlid A."/>
            <person name="Henrissat B."/>
            <person name="Grigoriev I.V."/>
            <person name="Hibbett D.S."/>
            <person name="Martin F."/>
        </authorList>
    </citation>
    <scope>NUCLEOTIDE SEQUENCE [LARGE SCALE GENOMIC DNA]</scope>
    <source>
        <strain evidence="3">h7</strain>
    </source>
</reference>
<dbReference type="AlphaFoldDB" id="A0A0C2XEB4"/>
<evidence type="ECO:0000259" key="1">
    <source>
        <dbReference type="Pfam" id="PF00646"/>
    </source>
</evidence>
<keyword evidence="3" id="KW-1185">Reference proteome</keyword>
<dbReference type="InterPro" id="IPR001810">
    <property type="entry name" value="F-box_dom"/>
</dbReference>
<evidence type="ECO:0000313" key="2">
    <source>
        <dbReference type="EMBL" id="KIM36248.1"/>
    </source>
</evidence>
<sequence length="576" mass="65341">MSCFFSITGDLITEEVLCRLSLVDLISCLSACKRLNELITSSTNLVYLMELEMAGMVDNPHCSYEKYPRNRRLDMLKEHNRRWETFDCQWREDVQLPVRVKGAYRVTTAEGHLLLLPLDEQHIDQIGGDIYSAPLPDYPKAKLQWNKIRLGKHLRPAKAALLEHDLLVCFTITPAVPSDGGRMQIHLIQHSSGGPHPDASCPTLDLCADYNAENIKLSCISIAGAHLVFLLDFMDGPHIEKTFLNLWNWKSGRCVKSEMVGHSQELYKGDLLLLREDLLMIVNVEALSLDIYLISDYTESGAINDAGDIQLIKSLLLPKLASQASLKWMTFSGSRRSINSNPSSFAKHGLKERPFINDPLNSLVCTSLCIKSSRLGGTYTMMCDFVAPLRAFLAHAVEALATYRKRKVEYPERLPHITVTPIAWNLWGPKSTRWFPFKVNPSDSESSMQIVRSIHGARFFLVHITSEGRPARMGSVSHITLIDFDRWRVRRPPSHRPVRRETSCIPSGAFFSEPITSCLPYLYEDVPPSFASDREQVNRDGGSALKNLWARMQIHEQEIIRFPVSRPRSFMVSTRF</sequence>
<dbReference type="Pfam" id="PF00646">
    <property type="entry name" value="F-box"/>
    <property type="match status" value="1"/>
</dbReference>
<dbReference type="HOGENOM" id="CLU_007279_0_0_1"/>
<protein>
    <recommendedName>
        <fullName evidence="1">F-box domain-containing protein</fullName>
    </recommendedName>
</protein>
<dbReference type="OrthoDB" id="3149552at2759"/>
<accession>A0A0C2XEB4</accession>
<dbReference type="InterPro" id="IPR036047">
    <property type="entry name" value="F-box-like_dom_sf"/>
</dbReference>
<proteinExistence type="predicted"/>
<organism evidence="2 3">
    <name type="scientific">Hebeloma cylindrosporum</name>
    <dbReference type="NCBI Taxonomy" id="76867"/>
    <lineage>
        <taxon>Eukaryota</taxon>
        <taxon>Fungi</taxon>
        <taxon>Dikarya</taxon>
        <taxon>Basidiomycota</taxon>
        <taxon>Agaricomycotina</taxon>
        <taxon>Agaricomycetes</taxon>
        <taxon>Agaricomycetidae</taxon>
        <taxon>Agaricales</taxon>
        <taxon>Agaricineae</taxon>
        <taxon>Hymenogastraceae</taxon>
        <taxon>Hebeloma</taxon>
    </lineage>
</organism>
<feature type="domain" description="F-box" evidence="1">
    <location>
        <begin position="12"/>
        <end position="43"/>
    </location>
</feature>
<dbReference type="SUPFAM" id="SSF81383">
    <property type="entry name" value="F-box domain"/>
    <property type="match status" value="1"/>
</dbReference>